<organism evidence="2">
    <name type="scientific">freshwater metagenome</name>
    <dbReference type="NCBI Taxonomy" id="449393"/>
    <lineage>
        <taxon>unclassified sequences</taxon>
        <taxon>metagenomes</taxon>
        <taxon>ecological metagenomes</taxon>
    </lineage>
</organism>
<feature type="transmembrane region" description="Helical" evidence="1">
    <location>
        <begin position="169"/>
        <end position="192"/>
    </location>
</feature>
<dbReference type="EMBL" id="CAEZWU010000124">
    <property type="protein sequence ID" value="CAB4672349.1"/>
    <property type="molecule type" value="Genomic_DNA"/>
</dbReference>
<reference evidence="2" key="1">
    <citation type="submission" date="2020-05" db="EMBL/GenBank/DDBJ databases">
        <authorList>
            <person name="Chiriac C."/>
            <person name="Salcher M."/>
            <person name="Ghai R."/>
            <person name="Kavagutti S V."/>
        </authorList>
    </citation>
    <scope>NUCLEOTIDE SEQUENCE</scope>
</reference>
<name>A0A6J6MG04_9ZZZZ</name>
<feature type="transmembrane region" description="Helical" evidence="1">
    <location>
        <begin position="425"/>
        <end position="447"/>
    </location>
</feature>
<evidence type="ECO:0000256" key="1">
    <source>
        <dbReference type="SAM" id="Phobius"/>
    </source>
</evidence>
<feature type="transmembrane region" description="Helical" evidence="1">
    <location>
        <begin position="229"/>
        <end position="247"/>
    </location>
</feature>
<feature type="transmembrane region" description="Helical" evidence="1">
    <location>
        <begin position="282"/>
        <end position="300"/>
    </location>
</feature>
<sequence length="583" mass="64294">MLSLLFLYGSFVVASKFGASGISTRWGQVSLLCMLAVTGSWAVLRRELVESELTVPELTVSELTGPEPKIISAAKALLISAIPISVIVVASFQLLSEPVKLVAGYTYGGDHGGHASFVLGITEWWRDGSAGMVLSNAFPVFGYPVGMHNVVAHVAVASSHTTGTHLFRVLMFAGWFDLIQFAAYVQLVGVVAIRFIKTVNWFAVIFANVAILVMMSVPNIVQQILWDGFSTSLSSAWISLIIFAISFRKFTVFKNKDIFSSYFLWVIIVGAALGLVYQLISLPFVVVAVALAGAWMLRRLGIDLRAASKRNMSIKVVAIALLTVLIVAALYGPNGMNGPVFRTFTMQGATRKPGLMYVGWLSVVTILLSISLPWLARKKKLLFDSNDKWIILPLVGVTYLIFLILMRTDQYSWTDTPYYSIKMIWQILFITMPLLISYSVFIVDAALQKSSQRFGSFVKYGLVCAALGHSFTGAYTPLAAREHRSNMWFANGVSQVDFDKPQHRIIAYWNLDFQGIYVGNRVLDVVTATRLPVRTWFDGGPTEVCKFVIKEKVNEIITAEGGAELLHQAGCPTTGVTYIEGQR</sequence>
<dbReference type="AlphaFoldDB" id="A0A6J6MG04"/>
<keyword evidence="1" id="KW-0812">Transmembrane</keyword>
<feature type="transmembrane region" description="Helical" evidence="1">
    <location>
        <begin position="354"/>
        <end position="376"/>
    </location>
</feature>
<evidence type="ECO:0000313" key="2">
    <source>
        <dbReference type="EMBL" id="CAB4672349.1"/>
    </source>
</evidence>
<accession>A0A6J6MG04</accession>
<keyword evidence="1" id="KW-1133">Transmembrane helix</keyword>
<keyword evidence="1" id="KW-0472">Membrane</keyword>
<feature type="transmembrane region" description="Helical" evidence="1">
    <location>
        <begin position="259"/>
        <end position="276"/>
    </location>
</feature>
<feature type="transmembrane region" description="Helical" evidence="1">
    <location>
        <begin position="199"/>
        <end position="217"/>
    </location>
</feature>
<protein>
    <submittedName>
        <fullName evidence="2">Unannotated protein</fullName>
    </submittedName>
</protein>
<feature type="transmembrane region" description="Helical" evidence="1">
    <location>
        <begin position="312"/>
        <end position="334"/>
    </location>
</feature>
<gene>
    <name evidence="2" type="ORF">UFOPK2292_00876</name>
</gene>
<feature type="transmembrane region" description="Helical" evidence="1">
    <location>
        <begin position="388"/>
        <end position="405"/>
    </location>
</feature>
<proteinExistence type="predicted"/>